<evidence type="ECO:0008006" key="5">
    <source>
        <dbReference type="Google" id="ProtNLM"/>
    </source>
</evidence>
<evidence type="ECO:0000313" key="4">
    <source>
        <dbReference type="Proteomes" id="UP000006310"/>
    </source>
</evidence>
<name>J7R6L2_HUIN7</name>
<dbReference type="PANTHER" id="PTHR31315">
    <property type="entry name" value="PROTEIN SIP5"/>
    <property type="match status" value="1"/>
</dbReference>
<organism evidence="3 4">
    <name type="scientific">Huiozyma naganishii (strain ATCC MYA-139 / BCRC 22969 / CBS 8797 / KCTC 17520 / NBRC 10181 / NCYC 3082 / Yp74L-3)</name>
    <name type="common">Yeast</name>
    <name type="synonym">Kazachstania naganishii</name>
    <dbReference type="NCBI Taxonomy" id="1071383"/>
    <lineage>
        <taxon>Eukaryota</taxon>
        <taxon>Fungi</taxon>
        <taxon>Dikarya</taxon>
        <taxon>Ascomycota</taxon>
        <taxon>Saccharomycotina</taxon>
        <taxon>Saccharomycetes</taxon>
        <taxon>Saccharomycetales</taxon>
        <taxon>Saccharomycetaceae</taxon>
        <taxon>Huiozyma</taxon>
    </lineage>
</organism>
<sequence length="483" mass="54309">MGNVPTKLDDGSYQGDSRTNTSVSSSSNSNTSAASSGNRSRHASLVNAILNSGSGGAMGSPGHSRNVGPYARKSTREREEIKERHAKNLVVKYDENVDGGFMAPFGCYSFDKLDYDSGIVRGLIVNRKLAPFYTPLQDFDDSWSRMEIIKIVDGLPLHASFNENPEEFEDVPIGNLRKPNFDYLIDKSLPKKEKRRLHSKIFQARLYRKRMLWQEKANETFLEHKIEARKNTSKNKYLPSDDLKYELYKNGSECPICFLYVPGPLNLSKCCQQPICTECFVQIRRADPHFPHEEVDPTQPVTDDSEKDPNLLISEAANCPYCATPDFSITYQPPEGRRTGLGGEPPYKFTSQSQSAVENSEKHGVLTKESPLVEGDDLKPAKSVHVIMSDTIRPNWEVRLNKERMRLARRSANATAIHVSNRLIDPDYNNDGSGNGDSSPVGTNTSNRDRSDVTIEELENQMLNEAIRLSLEDKKHSSSRQRK</sequence>
<comment type="similarity">
    <text evidence="1">Belongs to the SIP5 family.</text>
</comment>
<accession>J7R6L2</accession>
<dbReference type="GO" id="GO:0042149">
    <property type="term" value="P:cellular response to glucose starvation"/>
    <property type="evidence" value="ECO:0007669"/>
    <property type="project" value="EnsemblFungi"/>
</dbReference>
<dbReference type="GeneID" id="34526170"/>
<dbReference type="KEGG" id="kng:KNAG_0E02080"/>
<dbReference type="OrthoDB" id="21471at2759"/>
<evidence type="ECO:0000256" key="1">
    <source>
        <dbReference type="ARBA" id="ARBA00010402"/>
    </source>
</evidence>
<feature type="region of interest" description="Disordered" evidence="2">
    <location>
        <begin position="1"/>
        <end position="81"/>
    </location>
</feature>
<reference evidence="4" key="2">
    <citation type="submission" date="2012-08" db="EMBL/GenBank/DDBJ databases">
        <title>Genome sequence of Kazachstania naganishii.</title>
        <authorList>
            <person name="Gordon J.L."/>
            <person name="Armisen D."/>
            <person name="Proux-Wera E."/>
            <person name="OhEigeartaigh S.S."/>
            <person name="Byrne K.P."/>
            <person name="Wolfe K.H."/>
        </authorList>
    </citation>
    <scope>NUCLEOTIDE SEQUENCE [LARGE SCALE GENOMIC DNA]</scope>
    <source>
        <strain evidence="4">ATCC MYA-139 / BCRC 22969 / CBS 8797 / CCRC 22969 / KCTC 17520 / NBRC 10181 / NCYC 3082</strain>
    </source>
</reference>
<dbReference type="RefSeq" id="XP_022464716.1">
    <property type="nucleotide sequence ID" value="XM_022608195.1"/>
</dbReference>
<evidence type="ECO:0000256" key="2">
    <source>
        <dbReference type="SAM" id="MobiDB-lite"/>
    </source>
</evidence>
<gene>
    <name evidence="3" type="primary">KNAG0E02080</name>
    <name evidence="3" type="ordered locus">KNAG_0E02080</name>
</gene>
<feature type="region of interest" description="Disordered" evidence="2">
    <location>
        <begin position="423"/>
        <end position="450"/>
    </location>
</feature>
<dbReference type="PANTHER" id="PTHR31315:SF1">
    <property type="entry name" value="PROTEIN SIP5"/>
    <property type="match status" value="1"/>
</dbReference>
<dbReference type="OMA" id="ISEPANC"/>
<dbReference type="CDD" id="cd24139">
    <property type="entry name" value="SIP5-like"/>
    <property type="match status" value="1"/>
</dbReference>
<keyword evidence="4" id="KW-1185">Reference proteome</keyword>
<feature type="compositionally biased region" description="Polar residues" evidence="2">
    <location>
        <begin position="430"/>
        <end position="446"/>
    </location>
</feature>
<evidence type="ECO:0000313" key="3">
    <source>
        <dbReference type="EMBL" id="CCK70470.1"/>
    </source>
</evidence>
<dbReference type="AlphaFoldDB" id="J7R6L2"/>
<dbReference type="eggNOG" id="KOG2789">
    <property type="taxonomic scope" value="Eukaryota"/>
</dbReference>
<dbReference type="EMBL" id="HE978318">
    <property type="protein sequence ID" value="CCK70470.1"/>
    <property type="molecule type" value="Genomic_DNA"/>
</dbReference>
<proteinExistence type="inferred from homology"/>
<reference evidence="3 4" key="1">
    <citation type="journal article" date="2011" name="Proc. Natl. Acad. Sci. U.S.A.">
        <title>Evolutionary erosion of yeast sex chromosomes by mating-type switching accidents.</title>
        <authorList>
            <person name="Gordon J.L."/>
            <person name="Armisen D."/>
            <person name="Proux-Wera E."/>
            <person name="Oheigeartaigh S.S."/>
            <person name="Byrne K.P."/>
            <person name="Wolfe K.H."/>
        </authorList>
    </citation>
    <scope>NUCLEOTIDE SEQUENCE [LARGE SCALE GENOMIC DNA]</scope>
    <source>
        <strain evidence="4">ATCC MYA-139 / BCRC 22969 / CBS 8797 / CCRC 22969 / KCTC 17520 / NBRC 10181 / NCYC 3082</strain>
    </source>
</reference>
<dbReference type="Proteomes" id="UP000006310">
    <property type="component" value="Chromosome 5"/>
</dbReference>
<dbReference type="GO" id="GO:0005737">
    <property type="term" value="C:cytoplasm"/>
    <property type="evidence" value="ECO:0007669"/>
    <property type="project" value="TreeGrafter"/>
</dbReference>
<protein>
    <recommendedName>
        <fullName evidence="5">Protein SIP5</fullName>
    </recommendedName>
</protein>
<feature type="compositionally biased region" description="Low complexity" evidence="2">
    <location>
        <begin position="17"/>
        <end position="38"/>
    </location>
</feature>
<dbReference type="HOGENOM" id="CLU_009068_2_0_1"/>
<dbReference type="InterPro" id="IPR039301">
    <property type="entry name" value="Sip5/DA2"/>
</dbReference>
<dbReference type="STRING" id="1071383.J7R6L2"/>